<dbReference type="InterPro" id="IPR036427">
    <property type="entry name" value="Bromodomain-like_sf"/>
</dbReference>
<dbReference type="SUPFAM" id="SSF47370">
    <property type="entry name" value="Bromodomain"/>
    <property type="match status" value="1"/>
</dbReference>
<organism evidence="9 10">
    <name type="scientific">Anas platyrhynchos</name>
    <name type="common">Mallard</name>
    <name type="synonym">Anas boschas</name>
    <dbReference type="NCBI Taxonomy" id="8839"/>
    <lineage>
        <taxon>Eukaryota</taxon>
        <taxon>Metazoa</taxon>
        <taxon>Chordata</taxon>
        <taxon>Craniata</taxon>
        <taxon>Vertebrata</taxon>
        <taxon>Euteleostomi</taxon>
        <taxon>Archelosauria</taxon>
        <taxon>Archosauria</taxon>
        <taxon>Dinosauria</taxon>
        <taxon>Saurischia</taxon>
        <taxon>Theropoda</taxon>
        <taxon>Coelurosauria</taxon>
        <taxon>Aves</taxon>
        <taxon>Neognathae</taxon>
        <taxon>Galloanserae</taxon>
        <taxon>Anseriformes</taxon>
        <taxon>Anatidae</taxon>
        <taxon>Anatinae</taxon>
        <taxon>Anas</taxon>
    </lineage>
</organism>
<name>A0A8B9QTG0_ANAPL</name>
<dbReference type="PANTHER" id="PTHR22881:SF12">
    <property type="entry name" value="BROMODOMAIN-CONTAINING PROTEIN 7"/>
    <property type="match status" value="1"/>
</dbReference>
<reference evidence="9" key="1">
    <citation type="submission" date="2019-08" db="EMBL/GenBank/DDBJ databases">
        <title>Three high-quality genomes provides insights into domestication of ducks.</title>
        <authorList>
            <person name="Hou Z.C."/>
            <person name="Zhu F."/>
            <person name="Yin Z.T."/>
            <person name="Zhang F."/>
        </authorList>
    </citation>
    <scope>NUCLEOTIDE SEQUENCE [LARGE SCALE GENOMIC DNA]</scope>
</reference>
<dbReference type="InterPro" id="IPR051831">
    <property type="entry name" value="Bromodomain_contain_prot"/>
</dbReference>
<evidence type="ECO:0000313" key="10">
    <source>
        <dbReference type="Proteomes" id="UP000694400"/>
    </source>
</evidence>
<feature type="compositionally biased region" description="Basic and acidic residues" evidence="7">
    <location>
        <begin position="253"/>
        <end position="290"/>
    </location>
</feature>
<feature type="compositionally biased region" description="Basic and acidic residues" evidence="7">
    <location>
        <begin position="70"/>
        <end position="79"/>
    </location>
</feature>
<dbReference type="GO" id="GO:0006357">
    <property type="term" value="P:regulation of transcription by RNA polymerase II"/>
    <property type="evidence" value="ECO:0007669"/>
    <property type="project" value="TreeGrafter"/>
</dbReference>
<proteinExistence type="predicted"/>
<evidence type="ECO:0000256" key="5">
    <source>
        <dbReference type="ARBA" id="ARBA00023242"/>
    </source>
</evidence>
<evidence type="ECO:0000256" key="2">
    <source>
        <dbReference type="ARBA" id="ARBA00023015"/>
    </source>
</evidence>
<dbReference type="CDD" id="cd05513">
    <property type="entry name" value="Bromo_brd7_like"/>
    <property type="match status" value="1"/>
</dbReference>
<dbReference type="InterPro" id="IPR021900">
    <property type="entry name" value="DUF3512"/>
</dbReference>
<feature type="region of interest" description="Disordered" evidence="7">
    <location>
        <begin position="234"/>
        <end position="290"/>
    </location>
</feature>
<gene>
    <name evidence="9" type="primary">BRD7</name>
</gene>
<dbReference type="PRINTS" id="PR00503">
    <property type="entry name" value="BROMODOMAIN"/>
</dbReference>
<feature type="compositionally biased region" description="Basic residues" evidence="7">
    <location>
        <begin position="58"/>
        <end position="69"/>
    </location>
</feature>
<dbReference type="InterPro" id="IPR001487">
    <property type="entry name" value="Bromodomain"/>
</dbReference>
<dbReference type="Gene3D" id="1.20.920.10">
    <property type="entry name" value="Bromodomain-like"/>
    <property type="match status" value="1"/>
</dbReference>
<keyword evidence="3 6" id="KW-0103">Bromodomain</keyword>
<evidence type="ECO:0000256" key="4">
    <source>
        <dbReference type="ARBA" id="ARBA00023163"/>
    </source>
</evidence>
<dbReference type="PANTHER" id="PTHR22881">
    <property type="entry name" value="BROMODOMAIN CONTAINING PROTEIN"/>
    <property type="match status" value="1"/>
</dbReference>
<dbReference type="Ensembl" id="ENSAPLT00020003433.1">
    <property type="protein sequence ID" value="ENSAPLP00020003202.1"/>
    <property type="gene ID" value="ENSAPLG00020002314.1"/>
</dbReference>
<evidence type="ECO:0000256" key="3">
    <source>
        <dbReference type="ARBA" id="ARBA00023117"/>
    </source>
</evidence>
<reference evidence="9" key="2">
    <citation type="submission" date="2025-08" db="UniProtKB">
        <authorList>
            <consortium name="Ensembl"/>
        </authorList>
    </citation>
    <scope>IDENTIFICATION</scope>
</reference>
<comment type="subcellular location">
    <subcellularLocation>
        <location evidence="1">Nucleus</location>
    </subcellularLocation>
</comment>
<sequence>MGKKHKKHKSDKHPYDEYVEKPLKLVLKVGGSEVAELSTGNTGLDSSLYDDKSEHEKHKDRKRKKRKKGEKQVPGEEKEKRKRKVKVFVSLVPLAVSSVSHPFSPPLLFGLEVEQTPLQEALNQLMRQLQRKDPSSFFSFPVTDFIAPGYSMIIKNPMDFSTMKEKIKNNGYQSIEELKENFKLMCTNAMTYNKPDTIYYKAAKKLLHSGMKILSQERIQSLKQSIEFMADLQKTRKQKDKMEQQLTGEDENGSGKDKGESVDGDTKAFKTPNKDHKKKDKDLLEDKLRNNSLEREQEQIDRIVRESGGKLTRRLANSQCEFERRKPDGTTTLGLLNPVDLSAGEPGYCPVKLGMTAGRLQSGVNTLQGFKEDKRNKVTPVTYLNYGPYSSYAPTYDSTFANISKEDSDLIYSTYGEDSNQGSFSIHEFLMKSQDYPFLMADSLLDVLTKGGHSRSLRELEAVRETEGTHERSDAIKEVKVRFFIMEIDIATRLDSANNDRLTALKAVTNFGMPVEEFDSEEAEIFQRKLDETTKLLRELQDAQNERLSTKPPPNMICLLGPSYREMHLAERVTNNLKELAQQVTPGDIVSTYGIRKAMGISIPLPDTEDSGIDLTDGEYTELFCSICSTKTKPHLQTIRMACGRTWQ</sequence>
<dbReference type="Pfam" id="PF12024">
    <property type="entry name" value="DUF3512"/>
    <property type="match status" value="1"/>
</dbReference>
<keyword evidence="2" id="KW-0805">Transcription regulation</keyword>
<evidence type="ECO:0000256" key="6">
    <source>
        <dbReference type="PROSITE-ProRule" id="PRU00035"/>
    </source>
</evidence>
<keyword evidence="4" id="KW-0804">Transcription</keyword>
<evidence type="ECO:0000256" key="7">
    <source>
        <dbReference type="SAM" id="MobiDB-lite"/>
    </source>
</evidence>
<feature type="region of interest" description="Disordered" evidence="7">
    <location>
        <begin position="36"/>
        <end position="79"/>
    </location>
</feature>
<dbReference type="PROSITE" id="PS50014">
    <property type="entry name" value="BROMODOMAIN_2"/>
    <property type="match status" value="1"/>
</dbReference>
<dbReference type="SMART" id="SM00297">
    <property type="entry name" value="BROMO"/>
    <property type="match status" value="1"/>
</dbReference>
<dbReference type="Pfam" id="PF00439">
    <property type="entry name" value="Bromodomain"/>
    <property type="match status" value="1"/>
</dbReference>
<dbReference type="GO" id="GO:0005634">
    <property type="term" value="C:nucleus"/>
    <property type="evidence" value="ECO:0007669"/>
    <property type="project" value="UniProtKB-SubCell"/>
</dbReference>
<dbReference type="Proteomes" id="UP000694400">
    <property type="component" value="Chromosome 13"/>
</dbReference>
<evidence type="ECO:0000256" key="1">
    <source>
        <dbReference type="ARBA" id="ARBA00004123"/>
    </source>
</evidence>
<feature type="domain" description="Bromo" evidence="8">
    <location>
        <begin position="130"/>
        <end position="200"/>
    </location>
</feature>
<reference evidence="9" key="3">
    <citation type="submission" date="2025-09" db="UniProtKB">
        <authorList>
            <consortium name="Ensembl"/>
        </authorList>
    </citation>
    <scope>IDENTIFICATION</scope>
</reference>
<accession>A0A8B9QTG0</accession>
<protein>
    <submittedName>
        <fullName evidence="9">Bromodomain containing 7</fullName>
    </submittedName>
</protein>
<evidence type="ECO:0000259" key="8">
    <source>
        <dbReference type="PROSITE" id="PS50014"/>
    </source>
</evidence>
<keyword evidence="5" id="KW-0539">Nucleus</keyword>
<dbReference type="AlphaFoldDB" id="A0A8B9QTG0"/>
<evidence type="ECO:0000313" key="9">
    <source>
        <dbReference type="Ensembl" id="ENSAPLP00020003202.1"/>
    </source>
</evidence>